<organism evidence="2 3">
    <name type="scientific">Coniochaeta ligniaria NRRL 30616</name>
    <dbReference type="NCBI Taxonomy" id="1408157"/>
    <lineage>
        <taxon>Eukaryota</taxon>
        <taxon>Fungi</taxon>
        <taxon>Dikarya</taxon>
        <taxon>Ascomycota</taxon>
        <taxon>Pezizomycotina</taxon>
        <taxon>Sordariomycetes</taxon>
        <taxon>Sordariomycetidae</taxon>
        <taxon>Coniochaetales</taxon>
        <taxon>Coniochaetaceae</taxon>
        <taxon>Coniochaeta</taxon>
    </lineage>
</organism>
<protein>
    <submittedName>
        <fullName evidence="2">Uncharacterized protein</fullName>
    </submittedName>
</protein>
<name>A0A1J7I6V3_9PEZI</name>
<dbReference type="InParanoid" id="A0A1J7I6V3"/>
<accession>A0A1J7I6V3</accession>
<reference evidence="2 3" key="1">
    <citation type="submission" date="2016-10" db="EMBL/GenBank/DDBJ databases">
        <title>Draft genome sequence of Coniochaeta ligniaria NRRL30616, a lignocellulolytic fungus for bioabatement of inhibitors in plant biomass hydrolysates.</title>
        <authorList>
            <consortium name="DOE Joint Genome Institute"/>
            <person name="Jimenez D.J."/>
            <person name="Hector R.E."/>
            <person name="Riley R."/>
            <person name="Sun H."/>
            <person name="Grigoriev I.V."/>
            <person name="Van Elsas J.D."/>
            <person name="Nichols N.N."/>
        </authorList>
    </citation>
    <scope>NUCLEOTIDE SEQUENCE [LARGE SCALE GENOMIC DNA]</scope>
    <source>
        <strain evidence="2 3">NRRL 30616</strain>
    </source>
</reference>
<feature type="compositionally biased region" description="Basic and acidic residues" evidence="1">
    <location>
        <begin position="169"/>
        <end position="181"/>
    </location>
</feature>
<keyword evidence="3" id="KW-1185">Reference proteome</keyword>
<gene>
    <name evidence="2" type="ORF">CONLIGDRAFT_649930</name>
</gene>
<feature type="region of interest" description="Disordered" evidence="1">
    <location>
        <begin position="161"/>
        <end position="197"/>
    </location>
</feature>
<evidence type="ECO:0000313" key="2">
    <source>
        <dbReference type="EMBL" id="OIW23099.1"/>
    </source>
</evidence>
<proteinExistence type="predicted"/>
<evidence type="ECO:0000256" key="1">
    <source>
        <dbReference type="SAM" id="MobiDB-lite"/>
    </source>
</evidence>
<dbReference type="Proteomes" id="UP000182658">
    <property type="component" value="Unassembled WGS sequence"/>
</dbReference>
<dbReference type="EMBL" id="KV875108">
    <property type="protein sequence ID" value="OIW23099.1"/>
    <property type="molecule type" value="Genomic_DNA"/>
</dbReference>
<evidence type="ECO:0000313" key="3">
    <source>
        <dbReference type="Proteomes" id="UP000182658"/>
    </source>
</evidence>
<feature type="compositionally biased region" description="Pro residues" evidence="1">
    <location>
        <begin position="184"/>
        <end position="193"/>
    </location>
</feature>
<sequence length="213" mass="24069">MNHWQMKRYIKVWQTCQPGSQTLHLQISRNVSTTKWIFESIEALLTDSPQHAMNCATAMYTLHTAYNLNHTRTRNAQLSQTDETHRLQNGLQAKALCIVSTVFTGVSQKQCRYSAKVVSLYAITPRVDRKQFRRNYTRPSPRPVLLLATSASSLHRGWPQREISLHPSGGEKRASQVHDKPFQGPDPPAPWRSPMPVTGRPTKLVVLDACVGA</sequence>
<dbReference type="AlphaFoldDB" id="A0A1J7I6V3"/>